<keyword evidence="19" id="KW-1185">Reference proteome</keyword>
<keyword evidence="11 15" id="KW-1133">Transmembrane helix</keyword>
<evidence type="ECO:0000256" key="15">
    <source>
        <dbReference type="SAM" id="Phobius"/>
    </source>
</evidence>
<dbReference type="SMART" id="SM00388">
    <property type="entry name" value="HisKA"/>
    <property type="match status" value="1"/>
</dbReference>
<reference evidence="18" key="1">
    <citation type="submission" date="2015-02" db="EMBL/GenBank/DDBJ databases">
        <title>Genome Assembly of Bacillaceae bacterium MTCC 8252.</title>
        <authorList>
            <person name="Verma A."/>
            <person name="Khatri I."/>
            <person name="Mual P."/>
            <person name="Subramanian S."/>
            <person name="Krishnamurthi S."/>
        </authorList>
    </citation>
    <scope>NUCLEOTIDE SEQUENCE [LARGE SCALE GENOMIC DNA]</scope>
    <source>
        <strain evidence="18">MTCC 8252</strain>
    </source>
</reference>
<evidence type="ECO:0000256" key="8">
    <source>
        <dbReference type="ARBA" id="ARBA00022741"/>
    </source>
</evidence>
<evidence type="ECO:0000256" key="3">
    <source>
        <dbReference type="ARBA" id="ARBA00012438"/>
    </source>
</evidence>
<evidence type="ECO:0000256" key="11">
    <source>
        <dbReference type="ARBA" id="ARBA00022989"/>
    </source>
</evidence>
<dbReference type="PANTHER" id="PTHR45528:SF1">
    <property type="entry name" value="SENSOR HISTIDINE KINASE CPXA"/>
    <property type="match status" value="1"/>
</dbReference>
<dbReference type="InterPro" id="IPR036097">
    <property type="entry name" value="HisK_dim/P_sf"/>
</dbReference>
<sequence length="360" mass="41133">MSIRKRLLLSNVAMVIVPAAAIIIIEGVLGLLLFSLLGREPDATEVRTFMTVRLFLFLLVLVITNSLLTYLVSRSIIHPVEKLRQSARRISEGDLDFRLDAAGKDEIGELARAFEEMRKKLKEADELRTKYEESRRELLASISHDLKTPVTSIKGYVEGIQDGVANTPEKRNKYLQTIYTKAYDMERLIDELFLYSKLDLKQVPFTFERLDLYTYMRSFLKEWEMDFKQEDITVSVQAEEGENYEALVDRKQLKRAITNIISNSIKHMNKQDKHLSICLSADPQWVTVEIRDNGRGIAGEALPHVFDHFYREDEARSSATGGSGLGLAIVKRIIEEHGGQVWAESEQGIGTSLFFTLKRK</sequence>
<dbReference type="SUPFAM" id="SSF47384">
    <property type="entry name" value="Homodimeric domain of signal transducing histidine kinase"/>
    <property type="match status" value="1"/>
</dbReference>
<dbReference type="InterPro" id="IPR003594">
    <property type="entry name" value="HATPase_dom"/>
</dbReference>
<dbReference type="SUPFAM" id="SSF158472">
    <property type="entry name" value="HAMP domain-like"/>
    <property type="match status" value="1"/>
</dbReference>
<dbReference type="InterPro" id="IPR050398">
    <property type="entry name" value="HssS/ArlS-like"/>
</dbReference>
<keyword evidence="5" id="KW-0597">Phosphoprotein</keyword>
<dbReference type="SUPFAM" id="SSF55874">
    <property type="entry name" value="ATPase domain of HSP90 chaperone/DNA topoisomerase II/histidine kinase"/>
    <property type="match status" value="1"/>
</dbReference>
<dbReference type="Pfam" id="PF02518">
    <property type="entry name" value="HATPase_c"/>
    <property type="match status" value="1"/>
</dbReference>
<feature type="coiled-coil region" evidence="14">
    <location>
        <begin position="107"/>
        <end position="137"/>
    </location>
</feature>
<dbReference type="PROSITE" id="PS50885">
    <property type="entry name" value="HAMP"/>
    <property type="match status" value="1"/>
</dbReference>
<dbReference type="Gene3D" id="3.30.565.10">
    <property type="entry name" value="Histidine kinase-like ATPase, C-terminal domain"/>
    <property type="match status" value="1"/>
</dbReference>
<keyword evidence="4" id="KW-1003">Cell membrane</keyword>
<dbReference type="Pfam" id="PF00672">
    <property type="entry name" value="HAMP"/>
    <property type="match status" value="1"/>
</dbReference>
<dbReference type="RefSeq" id="WP_040047920.1">
    <property type="nucleotide sequence ID" value="NZ_JWIR02000021.1"/>
</dbReference>
<keyword evidence="12" id="KW-0902">Two-component regulatory system</keyword>
<gene>
    <name evidence="18" type="ORF">QY95_00666</name>
</gene>
<dbReference type="GO" id="GO:0000155">
    <property type="term" value="F:phosphorelay sensor kinase activity"/>
    <property type="evidence" value="ECO:0007669"/>
    <property type="project" value="InterPro"/>
</dbReference>
<evidence type="ECO:0000313" key="19">
    <source>
        <dbReference type="Proteomes" id="UP000031563"/>
    </source>
</evidence>
<evidence type="ECO:0000256" key="5">
    <source>
        <dbReference type="ARBA" id="ARBA00022553"/>
    </source>
</evidence>
<dbReference type="STRING" id="1221996.QY95_00666"/>
<dbReference type="PRINTS" id="PR00344">
    <property type="entry name" value="BCTRLSENSOR"/>
</dbReference>
<evidence type="ECO:0000256" key="7">
    <source>
        <dbReference type="ARBA" id="ARBA00022692"/>
    </source>
</evidence>
<evidence type="ECO:0000256" key="10">
    <source>
        <dbReference type="ARBA" id="ARBA00022840"/>
    </source>
</evidence>
<dbReference type="CDD" id="cd06225">
    <property type="entry name" value="HAMP"/>
    <property type="match status" value="1"/>
</dbReference>
<organism evidence="18 19">
    <name type="scientific">Bacillus thermotolerans</name>
    <name type="common">Quasibacillus thermotolerans</name>
    <dbReference type="NCBI Taxonomy" id="1221996"/>
    <lineage>
        <taxon>Bacteria</taxon>
        <taxon>Bacillati</taxon>
        <taxon>Bacillota</taxon>
        <taxon>Bacilli</taxon>
        <taxon>Bacillales</taxon>
        <taxon>Bacillaceae</taxon>
        <taxon>Bacillus</taxon>
    </lineage>
</organism>
<comment type="subcellular location">
    <subcellularLocation>
        <location evidence="2">Cell membrane</location>
        <topology evidence="2">Multi-pass membrane protein</topology>
    </subcellularLocation>
</comment>
<evidence type="ECO:0000256" key="2">
    <source>
        <dbReference type="ARBA" id="ARBA00004651"/>
    </source>
</evidence>
<dbReference type="Gene3D" id="1.10.287.130">
    <property type="match status" value="1"/>
</dbReference>
<dbReference type="GO" id="GO:0005886">
    <property type="term" value="C:plasma membrane"/>
    <property type="evidence" value="ECO:0007669"/>
    <property type="project" value="UniProtKB-SubCell"/>
</dbReference>
<keyword evidence="6" id="KW-0808">Transferase</keyword>
<evidence type="ECO:0000313" key="18">
    <source>
        <dbReference type="EMBL" id="KKB41522.1"/>
    </source>
</evidence>
<dbReference type="Pfam" id="PF00512">
    <property type="entry name" value="HisKA"/>
    <property type="match status" value="1"/>
</dbReference>
<dbReference type="InterPro" id="IPR003660">
    <property type="entry name" value="HAMP_dom"/>
</dbReference>
<evidence type="ECO:0000256" key="4">
    <source>
        <dbReference type="ARBA" id="ARBA00022475"/>
    </source>
</evidence>
<dbReference type="SMART" id="SM00387">
    <property type="entry name" value="HATPase_c"/>
    <property type="match status" value="1"/>
</dbReference>
<keyword evidence="7 15" id="KW-0812">Transmembrane</keyword>
<evidence type="ECO:0000256" key="1">
    <source>
        <dbReference type="ARBA" id="ARBA00000085"/>
    </source>
</evidence>
<feature type="domain" description="Histidine kinase" evidence="16">
    <location>
        <begin position="141"/>
        <end position="360"/>
    </location>
</feature>
<dbReference type="FunFam" id="1.10.287.130:FF:000001">
    <property type="entry name" value="Two-component sensor histidine kinase"/>
    <property type="match status" value="1"/>
</dbReference>
<dbReference type="AlphaFoldDB" id="A0A0F5I8M8"/>
<dbReference type="EMBL" id="JWIR02000021">
    <property type="protein sequence ID" value="KKB41522.1"/>
    <property type="molecule type" value="Genomic_DNA"/>
</dbReference>
<dbReference type="OrthoDB" id="335833at2"/>
<keyword evidence="10" id="KW-0067">ATP-binding</keyword>
<evidence type="ECO:0000256" key="12">
    <source>
        <dbReference type="ARBA" id="ARBA00023012"/>
    </source>
</evidence>
<dbReference type="Proteomes" id="UP000031563">
    <property type="component" value="Unassembled WGS sequence"/>
</dbReference>
<dbReference type="Gene3D" id="6.10.340.10">
    <property type="match status" value="1"/>
</dbReference>
<dbReference type="InterPro" id="IPR003661">
    <property type="entry name" value="HisK_dim/P_dom"/>
</dbReference>
<feature type="transmembrane region" description="Helical" evidence="15">
    <location>
        <begin position="54"/>
        <end position="72"/>
    </location>
</feature>
<feature type="transmembrane region" description="Helical" evidence="15">
    <location>
        <begin position="12"/>
        <end position="34"/>
    </location>
</feature>
<keyword evidence="13 15" id="KW-0472">Membrane</keyword>
<evidence type="ECO:0000256" key="13">
    <source>
        <dbReference type="ARBA" id="ARBA00023136"/>
    </source>
</evidence>
<keyword evidence="14" id="KW-0175">Coiled coil</keyword>
<dbReference type="PROSITE" id="PS50109">
    <property type="entry name" value="HIS_KIN"/>
    <property type="match status" value="1"/>
</dbReference>
<evidence type="ECO:0000259" key="16">
    <source>
        <dbReference type="PROSITE" id="PS50109"/>
    </source>
</evidence>
<name>A0A0F5I8M8_BACTR</name>
<dbReference type="InterPro" id="IPR004358">
    <property type="entry name" value="Sig_transdc_His_kin-like_C"/>
</dbReference>
<comment type="catalytic activity">
    <reaction evidence="1">
        <text>ATP + protein L-histidine = ADP + protein N-phospho-L-histidine.</text>
        <dbReference type="EC" id="2.7.13.3"/>
    </reaction>
</comment>
<evidence type="ECO:0000256" key="14">
    <source>
        <dbReference type="SAM" id="Coils"/>
    </source>
</evidence>
<dbReference type="EC" id="2.7.13.3" evidence="3"/>
<dbReference type="SMART" id="SM00304">
    <property type="entry name" value="HAMP"/>
    <property type="match status" value="1"/>
</dbReference>
<accession>A0A0F5I8M8</accession>
<protein>
    <recommendedName>
        <fullName evidence="3">histidine kinase</fullName>
        <ecNumber evidence="3">2.7.13.3</ecNumber>
    </recommendedName>
</protein>
<evidence type="ECO:0000259" key="17">
    <source>
        <dbReference type="PROSITE" id="PS50885"/>
    </source>
</evidence>
<evidence type="ECO:0000256" key="9">
    <source>
        <dbReference type="ARBA" id="ARBA00022777"/>
    </source>
</evidence>
<comment type="caution">
    <text evidence="18">The sequence shown here is derived from an EMBL/GenBank/DDBJ whole genome shotgun (WGS) entry which is preliminary data.</text>
</comment>
<keyword evidence="9 18" id="KW-0418">Kinase</keyword>
<dbReference type="PANTHER" id="PTHR45528">
    <property type="entry name" value="SENSOR HISTIDINE KINASE CPXA"/>
    <property type="match status" value="1"/>
</dbReference>
<dbReference type="GO" id="GO:0005524">
    <property type="term" value="F:ATP binding"/>
    <property type="evidence" value="ECO:0007669"/>
    <property type="project" value="UniProtKB-KW"/>
</dbReference>
<feature type="domain" description="HAMP" evidence="17">
    <location>
        <begin position="74"/>
        <end position="126"/>
    </location>
</feature>
<evidence type="ECO:0000256" key="6">
    <source>
        <dbReference type="ARBA" id="ARBA00022679"/>
    </source>
</evidence>
<dbReference type="CDD" id="cd00082">
    <property type="entry name" value="HisKA"/>
    <property type="match status" value="1"/>
</dbReference>
<dbReference type="InterPro" id="IPR036890">
    <property type="entry name" value="HATPase_C_sf"/>
</dbReference>
<dbReference type="CDD" id="cd00075">
    <property type="entry name" value="HATPase"/>
    <property type="match status" value="1"/>
</dbReference>
<keyword evidence="8" id="KW-0547">Nucleotide-binding</keyword>
<dbReference type="InterPro" id="IPR005467">
    <property type="entry name" value="His_kinase_dom"/>
</dbReference>
<proteinExistence type="predicted"/>
<dbReference type="FunFam" id="3.30.565.10:FF:000006">
    <property type="entry name" value="Sensor histidine kinase WalK"/>
    <property type="match status" value="1"/>
</dbReference>